<dbReference type="RefSeq" id="WP_169564921.1">
    <property type="nucleotide sequence ID" value="NZ_JAAXYH010000010.1"/>
</dbReference>
<proteinExistence type="inferred from homology"/>
<accession>A0A972G0R9</accession>
<gene>
    <name evidence="6" type="ORF">HC757_13615</name>
</gene>
<reference evidence="6" key="1">
    <citation type="submission" date="2020-04" db="EMBL/GenBank/DDBJ databases">
        <title>Description of Shewanella salipaludis sp. nov., isolated from a salt marsh.</title>
        <authorList>
            <person name="Park S."/>
            <person name="Yoon J.-H."/>
        </authorList>
    </citation>
    <scope>NUCLEOTIDE SEQUENCE</scope>
    <source>
        <strain evidence="6">SHSM-M6</strain>
    </source>
</reference>
<evidence type="ECO:0000256" key="1">
    <source>
        <dbReference type="ARBA" id="ARBA00004496"/>
    </source>
</evidence>
<feature type="domain" description="UspA" evidence="5">
    <location>
        <begin position="163"/>
        <end position="282"/>
    </location>
</feature>
<dbReference type="EMBL" id="JAAXYH010000010">
    <property type="protein sequence ID" value="NMH66197.1"/>
    <property type="molecule type" value="Genomic_DNA"/>
</dbReference>
<evidence type="ECO:0000256" key="2">
    <source>
        <dbReference type="ARBA" id="ARBA00008791"/>
    </source>
</evidence>
<dbReference type="Pfam" id="PF00582">
    <property type="entry name" value="Usp"/>
    <property type="match status" value="1"/>
</dbReference>
<comment type="subcellular location">
    <subcellularLocation>
        <location evidence="1">Cytoplasm</location>
    </subcellularLocation>
</comment>
<comment type="caution">
    <text evidence="6">The sequence shown here is derived from an EMBL/GenBank/DDBJ whole genome shotgun (WGS) entry which is preliminary data.</text>
</comment>
<name>A0A972G0R9_9GAMM</name>
<evidence type="ECO:0000259" key="5">
    <source>
        <dbReference type="Pfam" id="PF00582"/>
    </source>
</evidence>
<protein>
    <submittedName>
        <fullName evidence="6">Universal stress protein</fullName>
    </submittedName>
</protein>
<comment type="similarity">
    <text evidence="2">Belongs to the universal stress protein A family.</text>
</comment>
<organism evidence="6 7">
    <name type="scientific">Shewanella salipaludis</name>
    <dbReference type="NCBI Taxonomy" id="2723052"/>
    <lineage>
        <taxon>Bacteria</taxon>
        <taxon>Pseudomonadati</taxon>
        <taxon>Pseudomonadota</taxon>
        <taxon>Gammaproteobacteria</taxon>
        <taxon>Alteromonadales</taxon>
        <taxon>Shewanellaceae</taxon>
        <taxon>Shewanella</taxon>
    </lineage>
</organism>
<dbReference type="GO" id="GO:0005737">
    <property type="term" value="C:cytoplasm"/>
    <property type="evidence" value="ECO:0007669"/>
    <property type="project" value="UniProtKB-SubCell"/>
</dbReference>
<dbReference type="Gene3D" id="3.40.50.12370">
    <property type="match status" value="1"/>
</dbReference>
<evidence type="ECO:0000256" key="3">
    <source>
        <dbReference type="ARBA" id="ARBA00022490"/>
    </source>
</evidence>
<comment type="function">
    <text evidence="4">Required for resistance to DNA-damaging agents.</text>
</comment>
<evidence type="ECO:0000313" key="7">
    <source>
        <dbReference type="Proteomes" id="UP000737113"/>
    </source>
</evidence>
<dbReference type="AlphaFoldDB" id="A0A972G0R9"/>
<dbReference type="PANTHER" id="PTHR47892:SF1">
    <property type="entry name" value="UNIVERSAL STRESS PROTEIN E"/>
    <property type="match status" value="1"/>
</dbReference>
<keyword evidence="3" id="KW-0963">Cytoplasm</keyword>
<dbReference type="PANTHER" id="PTHR47892">
    <property type="entry name" value="UNIVERSAL STRESS PROTEIN E"/>
    <property type="match status" value="1"/>
</dbReference>
<evidence type="ECO:0000313" key="6">
    <source>
        <dbReference type="EMBL" id="NMH66197.1"/>
    </source>
</evidence>
<sequence length="288" mass="32863">MDKVFIIAQQEDAHTNAIETGILLARAMKKDAEVFAYCYEDFSGGERYNPRLKGAARQQLLQQRELEVRRHLTALDADDIPLHLVWAKYLFEHACDYSQRHGFDYMVKAVHHAEHYQPHDWHLIRHVQIPLLLLTDTPLHRGNATLIAVDLDSHAPLKQQLNQAVIHQGQLLAKATDTQLHLAHVIRVPKMIRDMDLINTRTLAKEAHQRHQLQLSNLGLGPDDVHMLVGEPDLCLYELACRIKSRYLVIGCRQRQGLLGHMIGNTVESLLSRIRSNVLVIPAVESLL</sequence>
<dbReference type="InterPro" id="IPR006016">
    <property type="entry name" value="UspA"/>
</dbReference>
<dbReference type="Proteomes" id="UP000737113">
    <property type="component" value="Unassembled WGS sequence"/>
</dbReference>
<evidence type="ECO:0000256" key="4">
    <source>
        <dbReference type="ARBA" id="ARBA00037131"/>
    </source>
</evidence>
<dbReference type="SUPFAM" id="SSF52402">
    <property type="entry name" value="Adenine nucleotide alpha hydrolases-like"/>
    <property type="match status" value="2"/>
</dbReference>
<keyword evidence="7" id="KW-1185">Reference proteome</keyword>